<feature type="domain" description="Pyrroline-5-carboxylate reductase catalytic N-terminal" evidence="12">
    <location>
        <begin position="13"/>
        <end position="106"/>
    </location>
</feature>
<feature type="domain" description="Pyrroline-5-carboxylate reductase dimerisation" evidence="13">
    <location>
        <begin position="168"/>
        <end position="271"/>
    </location>
</feature>
<evidence type="ECO:0000256" key="2">
    <source>
        <dbReference type="ARBA" id="ARBA00005525"/>
    </source>
</evidence>
<dbReference type="GO" id="GO:0005737">
    <property type="term" value="C:cytoplasm"/>
    <property type="evidence" value="ECO:0007669"/>
    <property type="project" value="UniProtKB-SubCell"/>
</dbReference>
<dbReference type="InterPro" id="IPR053790">
    <property type="entry name" value="P5CR-like_CS"/>
</dbReference>
<dbReference type="HAMAP" id="MF_01925">
    <property type="entry name" value="P5C_reductase"/>
    <property type="match status" value="1"/>
</dbReference>
<dbReference type="FunFam" id="1.10.3730.10:FF:000001">
    <property type="entry name" value="Pyrroline-5-carboxylate reductase"/>
    <property type="match status" value="1"/>
</dbReference>
<evidence type="ECO:0000256" key="6">
    <source>
        <dbReference type="ARBA" id="ARBA00022857"/>
    </source>
</evidence>
<dbReference type="NCBIfam" id="TIGR00112">
    <property type="entry name" value="proC"/>
    <property type="match status" value="1"/>
</dbReference>
<comment type="similarity">
    <text evidence="2 8 11">Belongs to the pyrroline-5-carboxylate reductase family.</text>
</comment>
<dbReference type="InterPro" id="IPR000304">
    <property type="entry name" value="Pyrroline-COOH_reductase"/>
</dbReference>
<evidence type="ECO:0000259" key="12">
    <source>
        <dbReference type="Pfam" id="PF03807"/>
    </source>
</evidence>
<keyword evidence="4 8" id="KW-0028">Amino-acid biosynthesis</keyword>
<evidence type="ECO:0000256" key="4">
    <source>
        <dbReference type="ARBA" id="ARBA00022605"/>
    </source>
</evidence>
<dbReference type="EC" id="1.5.1.2" evidence="8 9"/>
<dbReference type="SUPFAM" id="SSF48179">
    <property type="entry name" value="6-phosphogluconate dehydrogenase C-terminal domain-like"/>
    <property type="match status" value="1"/>
</dbReference>
<evidence type="ECO:0000256" key="8">
    <source>
        <dbReference type="HAMAP-Rule" id="MF_01925"/>
    </source>
</evidence>
<comment type="caution">
    <text evidence="14">The sequence shown here is derived from an EMBL/GenBank/DDBJ whole genome shotgun (WGS) entry which is preliminary data.</text>
</comment>
<comment type="catalytic activity">
    <reaction evidence="8 11">
        <text>L-proline + NADP(+) = (S)-1-pyrroline-5-carboxylate + NADPH + 2 H(+)</text>
        <dbReference type="Rhea" id="RHEA:14109"/>
        <dbReference type="ChEBI" id="CHEBI:15378"/>
        <dbReference type="ChEBI" id="CHEBI:17388"/>
        <dbReference type="ChEBI" id="CHEBI:57783"/>
        <dbReference type="ChEBI" id="CHEBI:58349"/>
        <dbReference type="ChEBI" id="CHEBI:60039"/>
        <dbReference type="EC" id="1.5.1.2"/>
    </reaction>
</comment>
<evidence type="ECO:0000256" key="3">
    <source>
        <dbReference type="ARBA" id="ARBA00022490"/>
    </source>
</evidence>
<accession>A0A7C3Z2X1</accession>
<comment type="catalytic activity">
    <reaction evidence="8">
        <text>L-proline + NAD(+) = (S)-1-pyrroline-5-carboxylate + NADH + 2 H(+)</text>
        <dbReference type="Rhea" id="RHEA:14105"/>
        <dbReference type="ChEBI" id="CHEBI:15378"/>
        <dbReference type="ChEBI" id="CHEBI:17388"/>
        <dbReference type="ChEBI" id="CHEBI:57540"/>
        <dbReference type="ChEBI" id="CHEBI:57945"/>
        <dbReference type="ChEBI" id="CHEBI:60039"/>
        <dbReference type="EC" id="1.5.1.2"/>
    </reaction>
</comment>
<reference evidence="14" key="1">
    <citation type="journal article" date="2020" name="mSystems">
        <title>Genome- and Community-Level Interaction Insights into Carbon Utilization and Element Cycling Functions of Hydrothermarchaeota in Hydrothermal Sediment.</title>
        <authorList>
            <person name="Zhou Z."/>
            <person name="Liu Y."/>
            <person name="Xu W."/>
            <person name="Pan J."/>
            <person name="Luo Z.H."/>
            <person name="Li M."/>
        </authorList>
    </citation>
    <scope>NUCLEOTIDE SEQUENCE [LARGE SCALE GENOMIC DNA]</scope>
    <source>
        <strain evidence="14">SpSt-897</strain>
    </source>
</reference>
<dbReference type="PANTHER" id="PTHR11645:SF0">
    <property type="entry name" value="PYRROLINE-5-CARBOXYLATE REDUCTASE 3"/>
    <property type="match status" value="1"/>
</dbReference>
<protein>
    <recommendedName>
        <fullName evidence="8 9">Pyrroline-5-carboxylate reductase</fullName>
        <shortName evidence="8">P5C reductase</shortName>
        <shortName evidence="8">P5CR</shortName>
        <ecNumber evidence="8 9">1.5.1.2</ecNumber>
    </recommendedName>
    <alternativeName>
        <fullName evidence="8">PCA reductase</fullName>
    </alternativeName>
</protein>
<dbReference type="InterPro" id="IPR036291">
    <property type="entry name" value="NAD(P)-bd_dom_sf"/>
</dbReference>
<dbReference type="Gene3D" id="3.40.50.720">
    <property type="entry name" value="NAD(P)-binding Rossmann-like Domain"/>
    <property type="match status" value="1"/>
</dbReference>
<dbReference type="UniPathway" id="UPA00098">
    <property type="reaction ID" value="UER00361"/>
</dbReference>
<evidence type="ECO:0000256" key="9">
    <source>
        <dbReference type="NCBIfam" id="TIGR00112"/>
    </source>
</evidence>
<organism evidence="14">
    <name type="scientific">Desulfobacca acetoxidans</name>
    <dbReference type="NCBI Taxonomy" id="60893"/>
    <lineage>
        <taxon>Bacteria</taxon>
        <taxon>Pseudomonadati</taxon>
        <taxon>Thermodesulfobacteriota</taxon>
        <taxon>Desulfobaccia</taxon>
        <taxon>Desulfobaccales</taxon>
        <taxon>Desulfobaccaceae</taxon>
        <taxon>Desulfobacca</taxon>
    </lineage>
</organism>
<feature type="binding site" evidence="10">
    <location>
        <position position="65"/>
    </location>
    <ligand>
        <name>NADPH</name>
        <dbReference type="ChEBI" id="CHEBI:57783"/>
    </ligand>
</feature>
<dbReference type="SUPFAM" id="SSF51735">
    <property type="entry name" value="NAD(P)-binding Rossmann-fold domains"/>
    <property type="match status" value="1"/>
</dbReference>
<dbReference type="InterPro" id="IPR029036">
    <property type="entry name" value="P5CR_dimer"/>
</dbReference>
<dbReference type="PIRSF" id="PIRSF000193">
    <property type="entry name" value="Pyrrol-5-carb_rd"/>
    <property type="match status" value="1"/>
</dbReference>
<evidence type="ECO:0000256" key="1">
    <source>
        <dbReference type="ARBA" id="ARBA00004496"/>
    </source>
</evidence>
<dbReference type="InterPro" id="IPR008927">
    <property type="entry name" value="6-PGluconate_DH-like_C_sf"/>
</dbReference>
<proteinExistence type="inferred from homology"/>
<keyword evidence="3 8" id="KW-0963">Cytoplasm</keyword>
<dbReference type="GO" id="GO:0004735">
    <property type="term" value="F:pyrroline-5-carboxylate reductase activity"/>
    <property type="evidence" value="ECO:0007669"/>
    <property type="project" value="UniProtKB-UniRule"/>
</dbReference>
<keyword evidence="7 8" id="KW-0560">Oxidoreductase</keyword>
<evidence type="ECO:0000313" key="14">
    <source>
        <dbReference type="EMBL" id="HGF34785.1"/>
    </source>
</evidence>
<evidence type="ECO:0000259" key="13">
    <source>
        <dbReference type="Pfam" id="PF14748"/>
    </source>
</evidence>
<dbReference type="InterPro" id="IPR028939">
    <property type="entry name" value="P5C_Rdtase_cat_N"/>
</dbReference>
<name>A0A7C3Z2X1_9BACT</name>
<evidence type="ECO:0000256" key="10">
    <source>
        <dbReference type="PIRSR" id="PIRSR000193-1"/>
    </source>
</evidence>
<feature type="binding site" evidence="10">
    <location>
        <begin position="77"/>
        <end position="80"/>
    </location>
    <ligand>
        <name>NADP(+)</name>
        <dbReference type="ChEBI" id="CHEBI:58349"/>
    </ligand>
</feature>
<keyword evidence="5 8" id="KW-0641">Proline biosynthesis</keyword>
<feature type="binding site" evidence="10">
    <location>
        <begin position="17"/>
        <end position="22"/>
    </location>
    <ligand>
        <name>NADP(+)</name>
        <dbReference type="ChEBI" id="CHEBI:58349"/>
    </ligand>
</feature>
<evidence type="ECO:0000256" key="11">
    <source>
        <dbReference type="RuleBase" id="RU003903"/>
    </source>
</evidence>
<dbReference type="FunFam" id="3.40.50.720:FF:000190">
    <property type="entry name" value="Pyrroline-5-carboxylate reductase"/>
    <property type="match status" value="1"/>
</dbReference>
<dbReference type="Gene3D" id="1.10.3730.10">
    <property type="entry name" value="ProC C-terminal domain-like"/>
    <property type="match status" value="1"/>
</dbReference>
<evidence type="ECO:0000256" key="7">
    <source>
        <dbReference type="ARBA" id="ARBA00023002"/>
    </source>
</evidence>
<evidence type="ECO:0000256" key="5">
    <source>
        <dbReference type="ARBA" id="ARBA00022650"/>
    </source>
</evidence>
<comment type="function">
    <text evidence="8">Catalyzes the reduction of 1-pyrroline-5-carboxylate (PCA) to L-proline.</text>
</comment>
<sequence>MAQGKEEQVKEARLGFIGAGAMGGALLRGLLTAARVKPDEVVFYDPDPKRRQDLEKLGIEAALNNIEVMRSPVVVLAVKPQILRRVLKEIRDFGRPTQLVISIAAGVSLTILEEALPQSRVIRAMPNTPLMVQAGMTALAPGSRATSEDVDLALDLCRAVGRAEVVEESHLDVVTALSGSGPAFVAVFLEALADGAVKMGLPRSLAMEFAAQTALGTARLLQEKNLHPGTLKDLVASPGGTTIHGLHALEQGAFRAAAMSAVEAATWRAQDLAAVVK</sequence>
<comment type="pathway">
    <text evidence="8 11">Amino-acid biosynthesis; L-proline biosynthesis; L-proline from L-glutamate 5-semialdehyde: step 1/1.</text>
</comment>
<keyword evidence="6 8" id="KW-0521">NADP</keyword>
<gene>
    <name evidence="8 14" type="primary">proC</name>
    <name evidence="14" type="ORF">ENW96_10425</name>
</gene>
<dbReference type="EMBL" id="DTMF01000256">
    <property type="protein sequence ID" value="HGF34785.1"/>
    <property type="molecule type" value="Genomic_DNA"/>
</dbReference>
<dbReference type="Pfam" id="PF14748">
    <property type="entry name" value="P5CR_dimer"/>
    <property type="match status" value="1"/>
</dbReference>
<dbReference type="GO" id="GO:0055129">
    <property type="term" value="P:L-proline biosynthetic process"/>
    <property type="evidence" value="ECO:0007669"/>
    <property type="project" value="UniProtKB-UniRule"/>
</dbReference>
<comment type="subcellular location">
    <subcellularLocation>
        <location evidence="1 8">Cytoplasm</location>
    </subcellularLocation>
</comment>
<dbReference type="Pfam" id="PF03807">
    <property type="entry name" value="F420_oxidored"/>
    <property type="match status" value="1"/>
</dbReference>
<dbReference type="AlphaFoldDB" id="A0A7C3Z2X1"/>
<dbReference type="PROSITE" id="PS00521">
    <property type="entry name" value="P5CR"/>
    <property type="match status" value="1"/>
</dbReference>
<dbReference type="PANTHER" id="PTHR11645">
    <property type="entry name" value="PYRROLINE-5-CARBOXYLATE REDUCTASE"/>
    <property type="match status" value="1"/>
</dbReference>